<dbReference type="EMBL" id="JBDIML010000001">
    <property type="protein sequence ID" value="MEN2766071.1"/>
    <property type="molecule type" value="Genomic_DNA"/>
</dbReference>
<organism evidence="2 3">
    <name type="scientific">Ornithinibacillus xuwenensis</name>
    <dbReference type="NCBI Taxonomy" id="3144668"/>
    <lineage>
        <taxon>Bacteria</taxon>
        <taxon>Bacillati</taxon>
        <taxon>Bacillota</taxon>
        <taxon>Bacilli</taxon>
        <taxon>Bacillales</taxon>
        <taxon>Bacillaceae</taxon>
        <taxon>Ornithinibacillus</taxon>
    </lineage>
</organism>
<evidence type="ECO:0000313" key="2">
    <source>
        <dbReference type="EMBL" id="MEN2766071.1"/>
    </source>
</evidence>
<dbReference type="Gene3D" id="1.20.120.450">
    <property type="entry name" value="dinb family like domain"/>
    <property type="match status" value="1"/>
</dbReference>
<dbReference type="Proteomes" id="UP001444625">
    <property type="component" value="Unassembled WGS sequence"/>
</dbReference>
<dbReference type="RefSeq" id="WP_345824153.1">
    <property type="nucleotide sequence ID" value="NZ_JBDIML010000001.1"/>
</dbReference>
<feature type="domain" description="DinB-like" evidence="1">
    <location>
        <begin position="25"/>
        <end position="146"/>
    </location>
</feature>
<evidence type="ECO:0000259" key="1">
    <source>
        <dbReference type="Pfam" id="PF12867"/>
    </source>
</evidence>
<reference evidence="2 3" key="1">
    <citation type="submission" date="2024-05" db="EMBL/GenBank/DDBJ databases">
        <authorList>
            <person name="Haq I."/>
            <person name="Ullah Z."/>
            <person name="Ahmad R."/>
            <person name="Li M."/>
            <person name="Tong Y."/>
        </authorList>
    </citation>
    <scope>NUCLEOTIDE SEQUENCE [LARGE SCALE GENOMIC DNA]</scope>
    <source>
        <strain evidence="2 3">16A2E</strain>
    </source>
</reference>
<protein>
    <submittedName>
        <fullName evidence="2">DinB family protein</fullName>
    </submittedName>
</protein>
<accession>A0ABU9XCT3</accession>
<dbReference type="InterPro" id="IPR034660">
    <property type="entry name" value="DinB/YfiT-like"/>
</dbReference>
<dbReference type="Pfam" id="PF12867">
    <property type="entry name" value="DinB_2"/>
    <property type="match status" value="1"/>
</dbReference>
<evidence type="ECO:0000313" key="3">
    <source>
        <dbReference type="Proteomes" id="UP001444625"/>
    </source>
</evidence>
<dbReference type="InterPro" id="IPR024775">
    <property type="entry name" value="DinB-like"/>
</dbReference>
<gene>
    <name evidence="2" type="ORF">ABC228_02645</name>
</gene>
<keyword evidence="3" id="KW-1185">Reference proteome</keyword>
<dbReference type="SUPFAM" id="SSF109854">
    <property type="entry name" value="DinB/YfiT-like putative metalloenzymes"/>
    <property type="match status" value="1"/>
</dbReference>
<comment type="caution">
    <text evidence="2">The sequence shown here is derived from an EMBL/GenBank/DDBJ whole genome shotgun (WGS) entry which is preliminary data.</text>
</comment>
<name>A0ABU9XCT3_9BACI</name>
<sequence>MIHAKTVLLDQLLANANDRSWYVSFQESVEGISDKEAKWKPDGASHSITEIVQHLIYWNKVWQLRYEKSNVNAVKSIEDNADSFLPSEDQNIAELKEELLKILLRWQDLITERKLESSVNGFPVKAEWWALIGNTATHNAYHIGQIAYIRKMKKDYS</sequence>
<proteinExistence type="predicted"/>